<dbReference type="EMBL" id="JAUDFV010000025">
    <property type="protein sequence ID" value="KAL2738764.1"/>
    <property type="molecule type" value="Genomic_DNA"/>
</dbReference>
<dbReference type="Proteomes" id="UP001607302">
    <property type="component" value="Unassembled WGS sequence"/>
</dbReference>
<proteinExistence type="predicted"/>
<name>A0ABD2C1W9_VESSQ</name>
<comment type="caution">
    <text evidence="2">The sequence shown here is derived from an EMBL/GenBank/DDBJ whole genome shotgun (WGS) entry which is preliminary data.</text>
</comment>
<accession>A0ABD2C1W9</accession>
<organism evidence="2 3">
    <name type="scientific">Vespula squamosa</name>
    <name type="common">Southern yellow jacket</name>
    <name type="synonym">Wasp</name>
    <dbReference type="NCBI Taxonomy" id="30214"/>
    <lineage>
        <taxon>Eukaryota</taxon>
        <taxon>Metazoa</taxon>
        <taxon>Ecdysozoa</taxon>
        <taxon>Arthropoda</taxon>
        <taxon>Hexapoda</taxon>
        <taxon>Insecta</taxon>
        <taxon>Pterygota</taxon>
        <taxon>Neoptera</taxon>
        <taxon>Endopterygota</taxon>
        <taxon>Hymenoptera</taxon>
        <taxon>Apocrita</taxon>
        <taxon>Aculeata</taxon>
        <taxon>Vespoidea</taxon>
        <taxon>Vespidae</taxon>
        <taxon>Vespinae</taxon>
        <taxon>Vespula</taxon>
    </lineage>
</organism>
<feature type="region of interest" description="Disordered" evidence="1">
    <location>
        <begin position="1"/>
        <end position="39"/>
    </location>
</feature>
<sequence length="96" mass="10497">MRKGSERSLRARNPKRQHFGRSQDSTGFERRASKQAGRQAGKQACFSILWEVLPPDGGGDSATSLYPPCLTPLPHISLQAESPTAETNAFSRDSIP</sequence>
<keyword evidence="3" id="KW-1185">Reference proteome</keyword>
<evidence type="ECO:0000313" key="3">
    <source>
        <dbReference type="Proteomes" id="UP001607302"/>
    </source>
</evidence>
<evidence type="ECO:0000256" key="1">
    <source>
        <dbReference type="SAM" id="MobiDB-lite"/>
    </source>
</evidence>
<feature type="compositionally biased region" description="Basic residues" evidence="1">
    <location>
        <begin position="10"/>
        <end position="19"/>
    </location>
</feature>
<gene>
    <name evidence="2" type="ORF">V1478_001330</name>
</gene>
<dbReference type="AlphaFoldDB" id="A0ABD2C1W9"/>
<evidence type="ECO:0000313" key="2">
    <source>
        <dbReference type="EMBL" id="KAL2738764.1"/>
    </source>
</evidence>
<protein>
    <submittedName>
        <fullName evidence="2">Uncharacterized protein</fullName>
    </submittedName>
</protein>
<reference evidence="2 3" key="1">
    <citation type="journal article" date="2024" name="Ann. Entomol. Soc. Am.">
        <title>Genomic analyses of the southern and eastern yellowjacket wasps (Hymenoptera: Vespidae) reveal evolutionary signatures of social life.</title>
        <authorList>
            <person name="Catto M.A."/>
            <person name="Caine P.B."/>
            <person name="Orr S.E."/>
            <person name="Hunt B.G."/>
            <person name="Goodisman M.A.D."/>
        </authorList>
    </citation>
    <scope>NUCLEOTIDE SEQUENCE [LARGE SCALE GENOMIC DNA]</scope>
    <source>
        <strain evidence="2">233</strain>
        <tissue evidence="2">Head and thorax</tissue>
    </source>
</reference>